<dbReference type="HOGENOM" id="CLU_017434_5_2_9"/>
<reference evidence="2 3" key="1">
    <citation type="submission" date="2011-08" db="EMBL/GenBank/DDBJ databases">
        <title>The Genome Sequence of Eubacteriaceae bacterium CM5.</title>
        <authorList>
            <consortium name="The Broad Institute Genome Sequencing Platform"/>
            <person name="Earl A."/>
            <person name="Ward D."/>
            <person name="Feldgarden M."/>
            <person name="Gevers D."/>
            <person name="Sizova M."/>
            <person name="Hazen A."/>
            <person name="Epstein S."/>
            <person name="Young S.K."/>
            <person name="Zeng Q."/>
            <person name="Gargeya S."/>
            <person name="Fitzgerald M."/>
            <person name="Haas B."/>
            <person name="Abouelleil A."/>
            <person name="Alvarado L."/>
            <person name="Arachchi H.M."/>
            <person name="Berlin A."/>
            <person name="Brown A."/>
            <person name="Chapman S.B."/>
            <person name="Chen Z."/>
            <person name="Dunbar C."/>
            <person name="Freedman E."/>
            <person name="Gearin G."/>
            <person name="Gellesch M."/>
            <person name="Goldberg J."/>
            <person name="Griggs A."/>
            <person name="Gujja S."/>
            <person name="Heiman D."/>
            <person name="Howarth C."/>
            <person name="Larson L."/>
            <person name="Lui A."/>
            <person name="MacDonald P.J.P."/>
            <person name="Montmayeur A."/>
            <person name="Murphy C."/>
            <person name="Neiman D."/>
            <person name="Pearson M."/>
            <person name="Priest M."/>
            <person name="Roberts A."/>
            <person name="Saif S."/>
            <person name="Shea T."/>
            <person name="Shenoy N."/>
            <person name="Sisk P."/>
            <person name="Stolte C."/>
            <person name="Sykes S."/>
            <person name="Wortman J."/>
            <person name="Nusbaum C."/>
            <person name="Birren B."/>
        </authorList>
    </citation>
    <scope>NUCLEOTIDE SEQUENCE [LARGE SCALE GENOMIC DNA]</scope>
    <source>
        <strain evidence="2 3">CM5</strain>
    </source>
</reference>
<dbReference type="NCBIfam" id="TIGR01641">
    <property type="entry name" value="phageSPP1_gp7"/>
    <property type="match status" value="1"/>
</dbReference>
<dbReference type="EMBL" id="AFZG01000015">
    <property type="protein sequence ID" value="EHL19792.1"/>
    <property type="molecule type" value="Genomic_DNA"/>
</dbReference>
<gene>
    <name evidence="2" type="ORF">HMPREF9628_01308</name>
</gene>
<dbReference type="Proteomes" id="UP000003379">
    <property type="component" value="Unassembled WGS sequence"/>
</dbReference>
<evidence type="ECO:0000259" key="1">
    <source>
        <dbReference type="Pfam" id="PF04233"/>
    </source>
</evidence>
<organism evidence="2 3">
    <name type="scientific">Peptoanaerobacter stomatis</name>
    <dbReference type="NCBI Taxonomy" id="796937"/>
    <lineage>
        <taxon>Bacteria</taxon>
        <taxon>Bacillati</taxon>
        <taxon>Bacillota</taxon>
        <taxon>Clostridia</taxon>
        <taxon>Peptostreptococcales</taxon>
        <taxon>Filifactoraceae</taxon>
        <taxon>Peptoanaerobacter</taxon>
    </lineage>
</organism>
<evidence type="ECO:0000313" key="3">
    <source>
        <dbReference type="Proteomes" id="UP000003379"/>
    </source>
</evidence>
<dbReference type="PATRIC" id="fig|796940.3.peg.591"/>
<proteinExistence type="predicted"/>
<dbReference type="RefSeq" id="WP_009529311.1">
    <property type="nucleotide sequence ID" value="NZ_JH414605.1"/>
</dbReference>
<accession>G9XBE1</accession>
<sequence>MNNRDYWIKRALMQEQKTKEKSEKFLNDLQKQYNTAFMEIETDIQNWYKKYAKENNISILEAKKILSEKETKDYILDIETSIAMIKDEDLKLYLRKKYFQERITRLQSLKNQTAMELEILRQSQDISTFEHLKNVYMDNLTVDPAITVSSAFHRFSRVAVENAVLTNWSGDTFSNRIWKHSNKLIDECQNVITTGIIQGHSIDTMSKKLSKRMDSNFANAKRIVRTESNYILSRATFENYETMGVEQYEFLATLDYKTSEICRELDKKVFYVKDKQVGVNCNPMHPNCRSTTIPYFSDMQGSRATRGVDGKTYSVDRNMSYRDWYNSLSEEEKKQMEILAKMDKNKVKDKEQYEKIKGVLGKNAPKNLEEFQKVKYTDNNRWGLFKSYKKSIEIGEISPLASFNLYENVSKEIDEKLIGISTVNGINVVGRSNHFVSRVIGSTEERRNGIDIDKIFDALTNKETNILELKKFKNGTSQKFRYNGVEVSVNPTTGNLIQTNPTERK</sequence>
<evidence type="ECO:0000313" key="2">
    <source>
        <dbReference type="EMBL" id="EHL19792.1"/>
    </source>
</evidence>
<dbReference type="InterPro" id="IPR006528">
    <property type="entry name" value="Phage_head_morphogenesis_dom"/>
</dbReference>
<dbReference type="AlphaFoldDB" id="G9XBE1"/>
<feature type="domain" description="Phage head morphogenesis" evidence="1">
    <location>
        <begin position="188"/>
        <end position="293"/>
    </location>
</feature>
<dbReference type="Pfam" id="PF04233">
    <property type="entry name" value="Phage_Mu_F"/>
    <property type="match status" value="1"/>
</dbReference>
<name>G9XBE1_9FIRM</name>
<protein>
    <recommendedName>
        <fullName evidence="1">Phage head morphogenesis domain-containing protein</fullName>
    </recommendedName>
</protein>
<comment type="caution">
    <text evidence="2">The sequence shown here is derived from an EMBL/GenBank/DDBJ whole genome shotgun (WGS) entry which is preliminary data.</text>
</comment>